<comment type="caution">
    <text evidence="8">The sequence shown here is derived from an EMBL/GenBank/DDBJ whole genome shotgun (WGS) entry which is preliminary data.</text>
</comment>
<feature type="transmembrane region" description="Helical" evidence="6">
    <location>
        <begin position="208"/>
        <end position="226"/>
    </location>
</feature>
<keyword evidence="5 6" id="KW-0472">Membrane</keyword>
<feature type="transmembrane region" description="Helical" evidence="6">
    <location>
        <begin position="175"/>
        <end position="196"/>
    </location>
</feature>
<evidence type="ECO:0000256" key="1">
    <source>
        <dbReference type="ARBA" id="ARBA00004651"/>
    </source>
</evidence>
<feature type="domain" description="EamA" evidence="7">
    <location>
        <begin position="8"/>
        <end position="137"/>
    </location>
</feature>
<dbReference type="InterPro" id="IPR000620">
    <property type="entry name" value="EamA_dom"/>
</dbReference>
<dbReference type="InterPro" id="IPR037185">
    <property type="entry name" value="EmrE-like"/>
</dbReference>
<reference evidence="8 9" key="1">
    <citation type="submission" date="2019-06" db="EMBL/GenBank/DDBJ databases">
        <title>A novel bacterium of genus Marinomonas, isolated from coastal sand.</title>
        <authorList>
            <person name="Huang H."/>
            <person name="Mo K."/>
            <person name="Hu Y."/>
        </authorList>
    </citation>
    <scope>NUCLEOTIDE SEQUENCE [LARGE SCALE GENOMIC DNA]</scope>
    <source>
        <strain evidence="8 9">HB171799</strain>
    </source>
</reference>
<comment type="subcellular location">
    <subcellularLocation>
        <location evidence="1">Cell membrane</location>
        <topology evidence="1">Multi-pass membrane protein</topology>
    </subcellularLocation>
</comment>
<organism evidence="8 9">
    <name type="scientific">Maribrevibacterium harenarium</name>
    <dbReference type="NCBI Taxonomy" id="2589817"/>
    <lineage>
        <taxon>Bacteria</taxon>
        <taxon>Pseudomonadati</taxon>
        <taxon>Pseudomonadota</taxon>
        <taxon>Gammaproteobacteria</taxon>
        <taxon>Oceanospirillales</taxon>
        <taxon>Oceanospirillaceae</taxon>
        <taxon>Maribrevibacterium</taxon>
    </lineage>
</organism>
<dbReference type="EMBL" id="VFRR01000014">
    <property type="protein sequence ID" value="TPE51799.1"/>
    <property type="molecule type" value="Genomic_DNA"/>
</dbReference>
<evidence type="ECO:0000256" key="4">
    <source>
        <dbReference type="ARBA" id="ARBA00022989"/>
    </source>
</evidence>
<name>A0A501WQP9_9GAMM</name>
<keyword evidence="3 6" id="KW-0812">Transmembrane</keyword>
<dbReference type="RefSeq" id="WP_140588463.1">
    <property type="nucleotide sequence ID" value="NZ_VFRR01000014.1"/>
</dbReference>
<evidence type="ECO:0000259" key="7">
    <source>
        <dbReference type="Pfam" id="PF00892"/>
    </source>
</evidence>
<feature type="domain" description="EamA" evidence="7">
    <location>
        <begin position="149"/>
        <end position="279"/>
    </location>
</feature>
<dbReference type="GO" id="GO:0005886">
    <property type="term" value="C:plasma membrane"/>
    <property type="evidence" value="ECO:0007669"/>
    <property type="project" value="UniProtKB-SubCell"/>
</dbReference>
<feature type="transmembrane region" description="Helical" evidence="6">
    <location>
        <begin position="121"/>
        <end position="139"/>
    </location>
</feature>
<proteinExistence type="predicted"/>
<keyword evidence="4 6" id="KW-1133">Transmembrane helix</keyword>
<accession>A0A501WQP9</accession>
<sequence length="292" mass="31960">MLRSHFRAELVLILVTILAAFGWIFSKETLAGLPPLLFMGVRFLVAGFILLLAGRKYFVGLRFSDIKNAILVGLVMGVAMMLWIVGLDHSTQLGVGAFITSLGVILVPIMAKLLFGDRPGLPVWLSLPVAVIGLGLLALNDGLAFELSHLYFLVAAVTFALQFNLLSRSSTRMHVLVLTSIQLISAGTLAFILSLFLETWPEVVSLPVFGWFLASTLIATSLRFLLQTYGMSLTPASHAAVIMNLEPMWTAVFASFWFMETMALTQIVGCSLIFIAMLISKWTQIRAVFTAS</sequence>
<dbReference type="Proteomes" id="UP000315901">
    <property type="component" value="Unassembled WGS sequence"/>
</dbReference>
<dbReference type="AlphaFoldDB" id="A0A501WQP9"/>
<gene>
    <name evidence="8" type="ORF">FJM67_08635</name>
</gene>
<evidence type="ECO:0000313" key="8">
    <source>
        <dbReference type="EMBL" id="TPE51799.1"/>
    </source>
</evidence>
<dbReference type="OrthoDB" id="8370318at2"/>
<evidence type="ECO:0000313" key="9">
    <source>
        <dbReference type="Proteomes" id="UP000315901"/>
    </source>
</evidence>
<feature type="transmembrane region" description="Helical" evidence="6">
    <location>
        <begin position="93"/>
        <end position="114"/>
    </location>
</feature>
<evidence type="ECO:0000256" key="5">
    <source>
        <dbReference type="ARBA" id="ARBA00023136"/>
    </source>
</evidence>
<feature type="transmembrane region" description="Helical" evidence="6">
    <location>
        <begin position="263"/>
        <end position="280"/>
    </location>
</feature>
<keyword evidence="2" id="KW-1003">Cell membrane</keyword>
<keyword evidence="9" id="KW-1185">Reference proteome</keyword>
<dbReference type="PANTHER" id="PTHR42920">
    <property type="entry name" value="OS03G0707200 PROTEIN-RELATED"/>
    <property type="match status" value="1"/>
</dbReference>
<evidence type="ECO:0000256" key="3">
    <source>
        <dbReference type="ARBA" id="ARBA00022692"/>
    </source>
</evidence>
<dbReference type="Pfam" id="PF00892">
    <property type="entry name" value="EamA"/>
    <property type="match status" value="2"/>
</dbReference>
<dbReference type="InterPro" id="IPR051258">
    <property type="entry name" value="Diverse_Substrate_Transporter"/>
</dbReference>
<protein>
    <submittedName>
        <fullName evidence="8">DMT family transporter</fullName>
    </submittedName>
</protein>
<dbReference type="PANTHER" id="PTHR42920:SF5">
    <property type="entry name" value="EAMA DOMAIN-CONTAINING PROTEIN"/>
    <property type="match status" value="1"/>
</dbReference>
<feature type="transmembrane region" description="Helical" evidence="6">
    <location>
        <begin position="36"/>
        <end position="54"/>
    </location>
</feature>
<dbReference type="SUPFAM" id="SSF103481">
    <property type="entry name" value="Multidrug resistance efflux transporter EmrE"/>
    <property type="match status" value="2"/>
</dbReference>
<evidence type="ECO:0000256" key="2">
    <source>
        <dbReference type="ARBA" id="ARBA00022475"/>
    </source>
</evidence>
<feature type="transmembrane region" description="Helical" evidence="6">
    <location>
        <begin position="66"/>
        <end position="87"/>
    </location>
</feature>
<evidence type="ECO:0000256" key="6">
    <source>
        <dbReference type="SAM" id="Phobius"/>
    </source>
</evidence>